<proteinExistence type="inferred from homology"/>
<dbReference type="RefSeq" id="WP_089376282.1">
    <property type="nucleotide sequence ID" value="NZ_FZOA01000011.1"/>
</dbReference>
<sequence>MLRRRHASVVVITLFPLALISCAEKTASDPRTEVPTVRTGYVQAATQQSRAFTGVVGARVQSDIGFRVPGKILERLVDVGQVVKRGQPLMRLDPVDLQLVAHAQLESVVAAKVRAQQTAADEVRYRDLVTTGAISASTYDQIKAAADAAQAQLKAAEAQADVAKNSSTYAVLLADADGVVVETLVEPGQVVAAGQPVIQIAHSGKREAIINLPETIRPALGAVAQARLYGHEGTPTQVKLRQLSASADRLARTFEARYVLEGDLAQAPLGATITIQIADNTGSNTHPIQVPISAILDAGKGAGVWVVEGEPKRVVWREVKIQKLTDEIAVVEGNLQEHEKIVTLGAHLLHEGDEVKVAEVISQESTGGVK</sequence>
<comment type="similarity">
    <text evidence="1">Belongs to the membrane fusion protein (MFP) (TC 8.A.1) family.</text>
</comment>
<organism evidence="4 5">
    <name type="scientific">Methylobacillus rhizosphaerae</name>
    <dbReference type="NCBI Taxonomy" id="551994"/>
    <lineage>
        <taxon>Bacteria</taxon>
        <taxon>Pseudomonadati</taxon>
        <taxon>Pseudomonadota</taxon>
        <taxon>Betaproteobacteria</taxon>
        <taxon>Nitrosomonadales</taxon>
        <taxon>Methylophilaceae</taxon>
        <taxon>Methylobacillus</taxon>
    </lineage>
</organism>
<gene>
    <name evidence="4" type="ORF">SAMN05192560_2222</name>
</gene>
<dbReference type="GO" id="GO:0015562">
    <property type="term" value="F:efflux transmembrane transporter activity"/>
    <property type="evidence" value="ECO:0007669"/>
    <property type="project" value="TreeGrafter"/>
</dbReference>
<feature type="chain" id="PRO_5013144978" evidence="3">
    <location>
        <begin position="24"/>
        <end position="370"/>
    </location>
</feature>
<dbReference type="AlphaFoldDB" id="A0A239B149"/>
<dbReference type="PANTHER" id="PTHR30469">
    <property type="entry name" value="MULTIDRUG RESISTANCE PROTEIN MDTA"/>
    <property type="match status" value="1"/>
</dbReference>
<dbReference type="OrthoDB" id="9806939at2"/>
<keyword evidence="3" id="KW-0732">Signal</keyword>
<name>A0A239B149_9PROT</name>
<dbReference type="SUPFAM" id="SSF111369">
    <property type="entry name" value="HlyD-like secretion proteins"/>
    <property type="match status" value="1"/>
</dbReference>
<dbReference type="PROSITE" id="PS51257">
    <property type="entry name" value="PROKAR_LIPOPROTEIN"/>
    <property type="match status" value="1"/>
</dbReference>
<keyword evidence="2" id="KW-0175">Coiled coil</keyword>
<dbReference type="GO" id="GO:1990281">
    <property type="term" value="C:efflux pump complex"/>
    <property type="evidence" value="ECO:0007669"/>
    <property type="project" value="TreeGrafter"/>
</dbReference>
<feature type="signal peptide" evidence="3">
    <location>
        <begin position="1"/>
        <end position="23"/>
    </location>
</feature>
<feature type="coiled-coil region" evidence="2">
    <location>
        <begin position="139"/>
        <end position="166"/>
    </location>
</feature>
<dbReference type="Proteomes" id="UP000198305">
    <property type="component" value="Unassembled WGS sequence"/>
</dbReference>
<dbReference type="Gene3D" id="2.40.50.100">
    <property type="match status" value="1"/>
</dbReference>
<evidence type="ECO:0000256" key="3">
    <source>
        <dbReference type="SAM" id="SignalP"/>
    </source>
</evidence>
<accession>A0A239B149</accession>
<dbReference type="InterPro" id="IPR006143">
    <property type="entry name" value="RND_pump_MFP"/>
</dbReference>
<dbReference type="PANTHER" id="PTHR30469:SF18">
    <property type="entry name" value="RESISTANCE-NODULATION-CELL DIVISION (RND) EFFLUX MEMBRANE FUSION PROTEIN-RELATED"/>
    <property type="match status" value="1"/>
</dbReference>
<keyword evidence="5" id="KW-1185">Reference proteome</keyword>
<dbReference type="NCBIfam" id="TIGR01730">
    <property type="entry name" value="RND_mfp"/>
    <property type="match status" value="1"/>
</dbReference>
<dbReference type="Gene3D" id="2.40.420.20">
    <property type="match status" value="1"/>
</dbReference>
<evidence type="ECO:0000256" key="2">
    <source>
        <dbReference type="SAM" id="Coils"/>
    </source>
</evidence>
<dbReference type="EMBL" id="FZOA01000011">
    <property type="protein sequence ID" value="SNS01292.1"/>
    <property type="molecule type" value="Genomic_DNA"/>
</dbReference>
<reference evidence="5" key="1">
    <citation type="submission" date="2017-06" db="EMBL/GenBank/DDBJ databases">
        <authorList>
            <person name="Varghese N."/>
            <person name="Submissions S."/>
        </authorList>
    </citation>
    <scope>NUCLEOTIDE SEQUENCE [LARGE SCALE GENOMIC DNA]</scope>
    <source>
        <strain evidence="5">Ca-68</strain>
    </source>
</reference>
<dbReference type="Gene3D" id="2.40.30.170">
    <property type="match status" value="1"/>
</dbReference>
<evidence type="ECO:0000256" key="1">
    <source>
        <dbReference type="ARBA" id="ARBA00009477"/>
    </source>
</evidence>
<protein>
    <submittedName>
        <fullName evidence="4">RND family efflux transporter, MFP subunit</fullName>
    </submittedName>
</protein>
<evidence type="ECO:0000313" key="5">
    <source>
        <dbReference type="Proteomes" id="UP000198305"/>
    </source>
</evidence>
<evidence type="ECO:0000313" key="4">
    <source>
        <dbReference type="EMBL" id="SNS01292.1"/>
    </source>
</evidence>
<dbReference type="Gene3D" id="1.10.287.470">
    <property type="entry name" value="Helix hairpin bin"/>
    <property type="match status" value="1"/>
</dbReference>